<dbReference type="EMBL" id="KU052222">
    <property type="protein sequence ID" value="API81731.1"/>
    <property type="molecule type" value="Genomic_DNA"/>
</dbReference>
<accession>A0A1L4BK94</accession>
<proteinExistence type="predicted"/>
<evidence type="ECO:0000313" key="1">
    <source>
        <dbReference type="EMBL" id="API81731.1"/>
    </source>
</evidence>
<name>A0A1L4BK94_9VIRU</name>
<organism evidence="1">
    <name type="scientific">Cafeteriavirus-dependent mavirus</name>
    <dbReference type="NCBI Taxonomy" id="1932923"/>
    <lineage>
        <taxon>Viruses</taxon>
        <taxon>Varidnaviria</taxon>
        <taxon>Bamfordvirae</taxon>
        <taxon>Preplasmiviricota</taxon>
        <taxon>Polisuviricotina</taxon>
        <taxon>Virophaviricetes</taxon>
        <taxon>Lavidavirales</taxon>
        <taxon>Maviroviridae</taxon>
        <taxon>Mavirus</taxon>
        <taxon>Mavirus cafeteriae</taxon>
    </lineage>
</organism>
<protein>
    <submittedName>
        <fullName evidence="1">Uncharacterized protein</fullName>
    </submittedName>
</protein>
<reference evidence="1" key="1">
    <citation type="journal article" date="2016" name="Nature">
        <title>Host genome integration and giant virus-induced reactivation of the virophage mavirus.</title>
        <authorList>
            <person name="Fischer M.G."/>
            <person name="Hackl T."/>
        </authorList>
    </citation>
    <scope>NUCLEOTIDE SEQUENCE [LARGE SCALE GENOMIC DNA]</scope>
    <source>
        <strain evidence="1">Endo_mavirus</strain>
    </source>
</reference>
<sequence>MKLTQRNIKKFNKTNRSILNQLNFEHGKTMRLNGSYPLSLWASDIDLYQKIDFTENMIKLLMEAVYNILKMIKKDPITEFSKLKIGDKPIRNIDDALKVLKSYTKVFNLLNKTSMKWLKLDLFLFTGEYLEDLTIIYDFSTSTNLADEDFKKLFYDEFKLYVKKKNYVKALKRLNKIENKFDDILNNSFVGFGYLTISRLKSVQDSKMNSKIKKFVLSNLKEDIFIKLAAYDERLSNGKLKYLSDIPKMINNLNKKLNDKIISLVDLSKYN</sequence>
<gene>
    <name evidence="1" type="primary">MV14</name>
    <name evidence="1" type="ORF">Mvrk_gpp14</name>
</gene>